<accession>A0ABV8GD01</accession>
<proteinExistence type="predicted"/>
<reference evidence="2" key="1">
    <citation type="journal article" date="2019" name="Int. J. Syst. Evol. Microbiol.">
        <title>The Global Catalogue of Microorganisms (GCM) 10K type strain sequencing project: providing services to taxonomists for standard genome sequencing and annotation.</title>
        <authorList>
            <consortium name="The Broad Institute Genomics Platform"/>
            <consortium name="The Broad Institute Genome Sequencing Center for Infectious Disease"/>
            <person name="Wu L."/>
            <person name="Ma J."/>
        </authorList>
    </citation>
    <scope>NUCLEOTIDE SEQUENCE [LARGE SCALE GENOMIC DNA]</scope>
    <source>
        <strain evidence="2">TBRC 1276</strain>
    </source>
</reference>
<evidence type="ECO:0008006" key="3">
    <source>
        <dbReference type="Google" id="ProtNLM"/>
    </source>
</evidence>
<dbReference type="EMBL" id="JBHSBI010000013">
    <property type="protein sequence ID" value="MFC4010556.1"/>
    <property type="molecule type" value="Genomic_DNA"/>
</dbReference>
<comment type="caution">
    <text evidence="1">The sequence shown here is derived from an EMBL/GenBank/DDBJ whole genome shotgun (WGS) entry which is preliminary data.</text>
</comment>
<evidence type="ECO:0000313" key="1">
    <source>
        <dbReference type="EMBL" id="MFC4010556.1"/>
    </source>
</evidence>
<evidence type="ECO:0000313" key="2">
    <source>
        <dbReference type="Proteomes" id="UP001595851"/>
    </source>
</evidence>
<sequence>MMWEERFAELSTVAARQNGMITAAQASRIDVDEAALAHLTDAGLLMELDWAVHQLPWSSLGPRYAFPYAAWLALEPASYAWERVPDAVLSHESACGLHGLGSLTSPLIIFTTIAERAAPKGTKLNLSPLGADDVALVKGVPVTTAQRTIVDLVTDWTDHGALRRVLMDALLRDLVELTEVHRALAPLAARHEFPADGTEFVQYFIPDLTPAQLSPRNRRGYTALMSPDRVADVEPEVARLIEAAGGAPDAQAVRDIAADIVAQTGSPG</sequence>
<organism evidence="1 2">
    <name type="scientific">Nonomuraea purpurea</name>
    <dbReference type="NCBI Taxonomy" id="1849276"/>
    <lineage>
        <taxon>Bacteria</taxon>
        <taxon>Bacillati</taxon>
        <taxon>Actinomycetota</taxon>
        <taxon>Actinomycetes</taxon>
        <taxon>Streptosporangiales</taxon>
        <taxon>Streptosporangiaceae</taxon>
        <taxon>Nonomuraea</taxon>
    </lineage>
</organism>
<dbReference type="RefSeq" id="WP_379530561.1">
    <property type="nucleotide sequence ID" value="NZ_JBHSBI010000013.1"/>
</dbReference>
<protein>
    <recommendedName>
        <fullName evidence="3">AbiEi antitoxin C-terminal domain-containing protein</fullName>
    </recommendedName>
</protein>
<name>A0ABV8GD01_9ACTN</name>
<gene>
    <name evidence="1" type="ORF">ACFOY2_25240</name>
</gene>
<keyword evidence="2" id="KW-1185">Reference proteome</keyword>
<dbReference type="Proteomes" id="UP001595851">
    <property type="component" value="Unassembled WGS sequence"/>
</dbReference>